<reference evidence="2 3" key="1">
    <citation type="journal article" date="2016" name="Mol. Biol. Evol.">
        <title>Comparative Genomics of Early-Diverging Mushroom-Forming Fungi Provides Insights into the Origins of Lignocellulose Decay Capabilities.</title>
        <authorList>
            <person name="Nagy L.G."/>
            <person name="Riley R."/>
            <person name="Tritt A."/>
            <person name="Adam C."/>
            <person name="Daum C."/>
            <person name="Floudas D."/>
            <person name="Sun H."/>
            <person name="Yadav J.S."/>
            <person name="Pangilinan J."/>
            <person name="Larsson K.H."/>
            <person name="Matsuura K."/>
            <person name="Barry K."/>
            <person name="Labutti K."/>
            <person name="Kuo R."/>
            <person name="Ohm R.A."/>
            <person name="Bhattacharya S.S."/>
            <person name="Shirouzu T."/>
            <person name="Yoshinaga Y."/>
            <person name="Martin F.M."/>
            <person name="Grigoriev I.V."/>
            <person name="Hibbett D.S."/>
        </authorList>
    </citation>
    <scope>NUCLEOTIDE SEQUENCE [LARGE SCALE GENOMIC DNA]</scope>
    <source>
        <strain evidence="2 3">93-53</strain>
    </source>
</reference>
<sequence>MPLRPSHHSSDSSDDSSSDEDDGIAQIITLIPISSSYSDKEFAVKAAPDVPLPSALPPNLQIIPEVEDDDSFEFDLPPPYHGISDNALALVKRVWNSRRVAWSNQNIRHEAAAAAIAYDGTLDQAQKVPTSGPPSAPPALPPPSLPAGIQAPPPDAGPIIHAPTPDPNVPIYPRLGDLSSIHDGRYVSVDRAFRNFPTYTIRKILYLHDMLDNARSSSPSHPPRRSASLILGDDKRSAADRHPSAPVWDGRGEKISSMALGSCTNEGQSASYRRWQVLMEKTRQPRAPVRTAGISAKATTESSRMVVSTPAPVPLAVPAPAPAPAPTPTAAPSSSSSKKSQDKGRTRTSSKPKVSRFFFAKDESDSRDARSRMFSITAQFLNRRSMNDPMRL</sequence>
<feature type="compositionally biased region" description="Pro residues" evidence="1">
    <location>
        <begin position="131"/>
        <end position="156"/>
    </location>
</feature>
<proteinExistence type="predicted"/>
<dbReference type="InParanoid" id="A0A165EFT9"/>
<protein>
    <submittedName>
        <fullName evidence="2">Uncharacterized protein</fullName>
    </submittedName>
</protein>
<feature type="region of interest" description="Disordered" evidence="1">
    <location>
        <begin position="283"/>
        <end position="305"/>
    </location>
</feature>
<feature type="compositionally biased region" description="Basic and acidic residues" evidence="1">
    <location>
        <begin position="359"/>
        <end position="369"/>
    </location>
</feature>
<accession>A0A165EFT9</accession>
<dbReference type="EMBL" id="KV427621">
    <property type="protein sequence ID" value="KZT06971.1"/>
    <property type="molecule type" value="Genomic_DNA"/>
</dbReference>
<gene>
    <name evidence="2" type="ORF">LAESUDRAFT_725285</name>
</gene>
<feature type="region of interest" description="Disordered" evidence="1">
    <location>
        <begin position="214"/>
        <end position="253"/>
    </location>
</feature>
<feature type="compositionally biased region" description="Pro residues" evidence="1">
    <location>
        <begin position="317"/>
        <end position="329"/>
    </location>
</feature>
<dbReference type="Proteomes" id="UP000076871">
    <property type="component" value="Unassembled WGS sequence"/>
</dbReference>
<feature type="compositionally biased region" description="Basic and acidic residues" evidence="1">
    <location>
        <begin position="232"/>
        <end position="243"/>
    </location>
</feature>
<feature type="region of interest" description="Disordered" evidence="1">
    <location>
        <begin position="317"/>
        <end position="369"/>
    </location>
</feature>
<dbReference type="GeneID" id="63825824"/>
<feature type="region of interest" description="Disordered" evidence="1">
    <location>
        <begin position="1"/>
        <end position="24"/>
    </location>
</feature>
<evidence type="ECO:0000256" key="1">
    <source>
        <dbReference type="SAM" id="MobiDB-lite"/>
    </source>
</evidence>
<feature type="compositionally biased region" description="Acidic residues" evidence="1">
    <location>
        <begin position="12"/>
        <end position="23"/>
    </location>
</feature>
<feature type="region of interest" description="Disordered" evidence="1">
    <location>
        <begin position="125"/>
        <end position="163"/>
    </location>
</feature>
<dbReference type="AlphaFoldDB" id="A0A165EFT9"/>
<dbReference type="RefSeq" id="XP_040764711.1">
    <property type="nucleotide sequence ID" value="XM_040908795.1"/>
</dbReference>
<evidence type="ECO:0000313" key="3">
    <source>
        <dbReference type="Proteomes" id="UP000076871"/>
    </source>
</evidence>
<dbReference type="OrthoDB" id="2921613at2759"/>
<name>A0A165EFT9_9APHY</name>
<keyword evidence="3" id="KW-1185">Reference proteome</keyword>
<evidence type="ECO:0000313" key="2">
    <source>
        <dbReference type="EMBL" id="KZT06971.1"/>
    </source>
</evidence>
<organism evidence="2 3">
    <name type="scientific">Laetiporus sulphureus 93-53</name>
    <dbReference type="NCBI Taxonomy" id="1314785"/>
    <lineage>
        <taxon>Eukaryota</taxon>
        <taxon>Fungi</taxon>
        <taxon>Dikarya</taxon>
        <taxon>Basidiomycota</taxon>
        <taxon>Agaricomycotina</taxon>
        <taxon>Agaricomycetes</taxon>
        <taxon>Polyporales</taxon>
        <taxon>Laetiporus</taxon>
    </lineage>
</organism>